<accession>A0A4Y2IBL5</accession>
<name>A0A4Y2IBL5_ARAVE</name>
<organism evidence="1 2">
    <name type="scientific">Araneus ventricosus</name>
    <name type="common">Orbweaver spider</name>
    <name type="synonym">Epeira ventricosa</name>
    <dbReference type="NCBI Taxonomy" id="182803"/>
    <lineage>
        <taxon>Eukaryota</taxon>
        <taxon>Metazoa</taxon>
        <taxon>Ecdysozoa</taxon>
        <taxon>Arthropoda</taxon>
        <taxon>Chelicerata</taxon>
        <taxon>Arachnida</taxon>
        <taxon>Araneae</taxon>
        <taxon>Araneomorphae</taxon>
        <taxon>Entelegynae</taxon>
        <taxon>Araneoidea</taxon>
        <taxon>Araneidae</taxon>
        <taxon>Araneus</taxon>
    </lineage>
</organism>
<dbReference type="EMBL" id="BGPR01002536">
    <property type="protein sequence ID" value="GBM75107.1"/>
    <property type="molecule type" value="Genomic_DNA"/>
</dbReference>
<comment type="caution">
    <text evidence="1">The sequence shown here is derived from an EMBL/GenBank/DDBJ whole genome shotgun (WGS) entry which is preliminary data.</text>
</comment>
<evidence type="ECO:0000313" key="1">
    <source>
        <dbReference type="EMBL" id="GBM75107.1"/>
    </source>
</evidence>
<sequence>MPHSLPKVIHWSTNTRHAQNADCHFVSRGLINCPAEKLLTSSTFCRNWSPLIDTPLCLSLVISTNASPGESRSGALSSIEKLCHKLLSALSSDFFTQSFFHLLTSRKYCNRG</sequence>
<dbReference type="Proteomes" id="UP000499080">
    <property type="component" value="Unassembled WGS sequence"/>
</dbReference>
<keyword evidence="2" id="KW-1185">Reference proteome</keyword>
<gene>
    <name evidence="1" type="ORF">AVEN_74192_1</name>
</gene>
<dbReference type="AlphaFoldDB" id="A0A4Y2IBL5"/>
<proteinExistence type="predicted"/>
<reference evidence="1 2" key="1">
    <citation type="journal article" date="2019" name="Sci. Rep.">
        <title>Orb-weaving spider Araneus ventricosus genome elucidates the spidroin gene catalogue.</title>
        <authorList>
            <person name="Kono N."/>
            <person name="Nakamura H."/>
            <person name="Ohtoshi R."/>
            <person name="Moran D.A.P."/>
            <person name="Shinohara A."/>
            <person name="Yoshida Y."/>
            <person name="Fujiwara M."/>
            <person name="Mori M."/>
            <person name="Tomita M."/>
            <person name="Arakawa K."/>
        </authorList>
    </citation>
    <scope>NUCLEOTIDE SEQUENCE [LARGE SCALE GENOMIC DNA]</scope>
</reference>
<evidence type="ECO:0000313" key="2">
    <source>
        <dbReference type="Proteomes" id="UP000499080"/>
    </source>
</evidence>
<protein>
    <submittedName>
        <fullName evidence="1">Uncharacterized protein</fullName>
    </submittedName>
</protein>